<dbReference type="Proteomes" id="UP000094487">
    <property type="component" value="Unassembled WGS sequence"/>
</dbReference>
<evidence type="ECO:0000256" key="2">
    <source>
        <dbReference type="ARBA" id="ARBA00023125"/>
    </source>
</evidence>
<dbReference type="AlphaFoldDB" id="A0A1E3LXI6"/>
<feature type="domain" description="HTH iclR-type" evidence="4">
    <location>
        <begin position="2"/>
        <end position="64"/>
    </location>
</feature>
<keyword evidence="3" id="KW-0804">Transcription</keyword>
<dbReference type="PANTHER" id="PTHR30136:SF35">
    <property type="entry name" value="HTH-TYPE TRANSCRIPTIONAL REGULATOR RV1719"/>
    <property type="match status" value="1"/>
</dbReference>
<name>A0A1E3LXI6_9SPHN</name>
<dbReference type="GO" id="GO:0003700">
    <property type="term" value="F:DNA-binding transcription factor activity"/>
    <property type="evidence" value="ECO:0007669"/>
    <property type="project" value="TreeGrafter"/>
</dbReference>
<evidence type="ECO:0000256" key="3">
    <source>
        <dbReference type="ARBA" id="ARBA00023163"/>
    </source>
</evidence>
<evidence type="ECO:0000259" key="5">
    <source>
        <dbReference type="PROSITE" id="PS51078"/>
    </source>
</evidence>
<dbReference type="SUPFAM" id="SSF55781">
    <property type="entry name" value="GAF domain-like"/>
    <property type="match status" value="1"/>
</dbReference>
<evidence type="ECO:0008006" key="8">
    <source>
        <dbReference type="Google" id="ProtNLM"/>
    </source>
</evidence>
<dbReference type="InterPro" id="IPR014757">
    <property type="entry name" value="Tscrpt_reg_IclR_C"/>
</dbReference>
<dbReference type="Gene3D" id="1.10.10.10">
    <property type="entry name" value="Winged helix-like DNA-binding domain superfamily/Winged helix DNA-binding domain"/>
    <property type="match status" value="1"/>
</dbReference>
<sequence>MVKSAGRVLQILEFFDDIRRPATLSEVAHAFGFPQSSTSQLLRSMHSEGYLQFDRETRRYGPSMRVSLLGSWCDDRFVGEGAMLRMMKRLNERTGRAVFLACQVMSRAKYIHVYQSLIPERPHLTLGTSRPLSTSGAGIALLSTMDDSEATRFVLRNNADRPDAVDTASVRGVLAMLAQVRRDGYVCFFDPILSGGVLAAPLRPRPGQPRIAICLGDHMEHMTRDREFLTETFLEEVSRHHSEQALEDSKAAVD</sequence>
<evidence type="ECO:0000313" key="7">
    <source>
        <dbReference type="Proteomes" id="UP000094487"/>
    </source>
</evidence>
<organism evidence="6 7">
    <name type="scientific">Sphingomonas turrisvirgatae</name>
    <dbReference type="NCBI Taxonomy" id="1888892"/>
    <lineage>
        <taxon>Bacteria</taxon>
        <taxon>Pseudomonadati</taxon>
        <taxon>Pseudomonadota</taxon>
        <taxon>Alphaproteobacteria</taxon>
        <taxon>Sphingomonadales</taxon>
        <taxon>Sphingomonadaceae</taxon>
        <taxon>Sphingomonas</taxon>
    </lineage>
</organism>
<dbReference type="GO" id="GO:0003677">
    <property type="term" value="F:DNA binding"/>
    <property type="evidence" value="ECO:0007669"/>
    <property type="project" value="UniProtKB-KW"/>
</dbReference>
<dbReference type="GO" id="GO:0045892">
    <property type="term" value="P:negative regulation of DNA-templated transcription"/>
    <property type="evidence" value="ECO:0007669"/>
    <property type="project" value="TreeGrafter"/>
</dbReference>
<dbReference type="EMBL" id="MDDS01000014">
    <property type="protein sequence ID" value="ODP38439.1"/>
    <property type="molecule type" value="Genomic_DNA"/>
</dbReference>
<reference evidence="6 7" key="1">
    <citation type="submission" date="2016-08" db="EMBL/GenBank/DDBJ databases">
        <title>Draft genome of the agarase producing Sphingomonas sp. MCT13.</title>
        <authorList>
            <person name="D'Andrea M.M."/>
            <person name="Rossolini G.M."/>
            <person name="Thaller M.C."/>
        </authorList>
    </citation>
    <scope>NUCLEOTIDE SEQUENCE [LARGE SCALE GENOMIC DNA]</scope>
    <source>
        <strain evidence="6 7">MCT13</strain>
    </source>
</reference>
<dbReference type="InterPro" id="IPR005471">
    <property type="entry name" value="Tscrpt_reg_IclR_N"/>
</dbReference>
<evidence type="ECO:0000259" key="4">
    <source>
        <dbReference type="PROSITE" id="PS51077"/>
    </source>
</evidence>
<keyword evidence="1" id="KW-0805">Transcription regulation</keyword>
<proteinExistence type="predicted"/>
<dbReference type="PROSITE" id="PS51078">
    <property type="entry name" value="ICLR_ED"/>
    <property type="match status" value="1"/>
</dbReference>
<keyword evidence="7" id="KW-1185">Reference proteome</keyword>
<dbReference type="SUPFAM" id="SSF46785">
    <property type="entry name" value="Winged helix' DNA-binding domain"/>
    <property type="match status" value="1"/>
</dbReference>
<comment type="caution">
    <text evidence="6">The sequence shown here is derived from an EMBL/GenBank/DDBJ whole genome shotgun (WGS) entry which is preliminary data.</text>
</comment>
<dbReference type="Pfam" id="PF01614">
    <property type="entry name" value="IclR_C"/>
    <property type="match status" value="1"/>
</dbReference>
<dbReference type="PANTHER" id="PTHR30136">
    <property type="entry name" value="HELIX-TURN-HELIX TRANSCRIPTIONAL REGULATOR, ICLR FAMILY"/>
    <property type="match status" value="1"/>
</dbReference>
<keyword evidence="2" id="KW-0238">DNA-binding</keyword>
<dbReference type="InterPro" id="IPR036388">
    <property type="entry name" value="WH-like_DNA-bd_sf"/>
</dbReference>
<evidence type="ECO:0000313" key="6">
    <source>
        <dbReference type="EMBL" id="ODP38439.1"/>
    </source>
</evidence>
<dbReference type="InterPro" id="IPR050707">
    <property type="entry name" value="HTH_MetabolicPath_Reg"/>
</dbReference>
<dbReference type="PROSITE" id="PS51077">
    <property type="entry name" value="HTH_ICLR"/>
    <property type="match status" value="1"/>
</dbReference>
<evidence type="ECO:0000256" key="1">
    <source>
        <dbReference type="ARBA" id="ARBA00023015"/>
    </source>
</evidence>
<dbReference type="Gene3D" id="3.30.450.40">
    <property type="match status" value="1"/>
</dbReference>
<accession>A0A1E3LXI6</accession>
<protein>
    <recommendedName>
        <fullName evidence="8">IclR family transcriptional regulator</fullName>
    </recommendedName>
</protein>
<gene>
    <name evidence="6" type="ORF">BFL28_13740</name>
</gene>
<feature type="domain" description="IclR-ED" evidence="5">
    <location>
        <begin position="65"/>
        <end position="254"/>
    </location>
</feature>
<dbReference type="InterPro" id="IPR029016">
    <property type="entry name" value="GAF-like_dom_sf"/>
</dbReference>
<dbReference type="Pfam" id="PF09339">
    <property type="entry name" value="HTH_IclR"/>
    <property type="match status" value="1"/>
</dbReference>
<dbReference type="SMART" id="SM00346">
    <property type="entry name" value="HTH_ICLR"/>
    <property type="match status" value="1"/>
</dbReference>
<dbReference type="InterPro" id="IPR036390">
    <property type="entry name" value="WH_DNA-bd_sf"/>
</dbReference>
<dbReference type="STRING" id="1888892.BFL28_13740"/>